<protein>
    <recommendedName>
        <fullName evidence="4">Integral membrane protein</fullName>
    </recommendedName>
</protein>
<keyword evidence="1" id="KW-1133">Transmembrane helix</keyword>
<proteinExistence type="predicted"/>
<keyword evidence="1" id="KW-0812">Transmembrane</keyword>
<dbReference type="Proteomes" id="UP000619260">
    <property type="component" value="Unassembled WGS sequence"/>
</dbReference>
<gene>
    <name evidence="2" type="ORF">Val02_31790</name>
</gene>
<keyword evidence="3" id="KW-1185">Reference proteome</keyword>
<name>A0A8J3YLG3_9ACTN</name>
<feature type="transmembrane region" description="Helical" evidence="1">
    <location>
        <begin position="67"/>
        <end position="89"/>
    </location>
</feature>
<reference evidence="2" key="1">
    <citation type="submission" date="2021-01" db="EMBL/GenBank/DDBJ databases">
        <title>Whole genome shotgun sequence of Virgisporangium aliadipatigenens NBRC 105644.</title>
        <authorList>
            <person name="Komaki H."/>
            <person name="Tamura T."/>
        </authorList>
    </citation>
    <scope>NUCLEOTIDE SEQUENCE</scope>
    <source>
        <strain evidence="2">NBRC 105644</strain>
    </source>
</reference>
<evidence type="ECO:0000313" key="3">
    <source>
        <dbReference type="Proteomes" id="UP000619260"/>
    </source>
</evidence>
<feature type="transmembrane region" description="Helical" evidence="1">
    <location>
        <begin position="95"/>
        <end position="117"/>
    </location>
</feature>
<sequence>MIRLALRLDALASGGVGLALLLAAPVLDGPLGLSAGTQRVLGLFLALWAPLLLALAGRPSIRPGPVWAVLVVNVLWVLETVVALVAGVFPLTGLGVAFMIVQAVTVLVLVELQWIGLRRLQQV</sequence>
<dbReference type="AlphaFoldDB" id="A0A8J3YLG3"/>
<dbReference type="EMBL" id="BOPF01000010">
    <property type="protein sequence ID" value="GIJ46293.1"/>
    <property type="molecule type" value="Genomic_DNA"/>
</dbReference>
<organism evidence="2 3">
    <name type="scientific">Virgisporangium aliadipatigenens</name>
    <dbReference type="NCBI Taxonomy" id="741659"/>
    <lineage>
        <taxon>Bacteria</taxon>
        <taxon>Bacillati</taxon>
        <taxon>Actinomycetota</taxon>
        <taxon>Actinomycetes</taxon>
        <taxon>Micromonosporales</taxon>
        <taxon>Micromonosporaceae</taxon>
        <taxon>Virgisporangium</taxon>
    </lineage>
</organism>
<accession>A0A8J3YLG3</accession>
<evidence type="ECO:0000313" key="2">
    <source>
        <dbReference type="EMBL" id="GIJ46293.1"/>
    </source>
</evidence>
<evidence type="ECO:0000256" key="1">
    <source>
        <dbReference type="SAM" id="Phobius"/>
    </source>
</evidence>
<comment type="caution">
    <text evidence="2">The sequence shown here is derived from an EMBL/GenBank/DDBJ whole genome shotgun (WGS) entry which is preliminary data.</text>
</comment>
<feature type="transmembrane region" description="Helical" evidence="1">
    <location>
        <begin position="38"/>
        <end position="55"/>
    </location>
</feature>
<keyword evidence="1" id="KW-0472">Membrane</keyword>
<evidence type="ECO:0008006" key="4">
    <source>
        <dbReference type="Google" id="ProtNLM"/>
    </source>
</evidence>